<gene>
    <name evidence="1" type="ORF">ACFFNY_19630</name>
</gene>
<evidence type="ECO:0000313" key="2">
    <source>
        <dbReference type="Proteomes" id="UP001589619"/>
    </source>
</evidence>
<protein>
    <submittedName>
        <fullName evidence="1">Uncharacterized protein</fullName>
    </submittedName>
</protein>
<dbReference type="Gene3D" id="2.130.10.10">
    <property type="entry name" value="YVTN repeat-like/Quinoprotein amine dehydrogenase"/>
    <property type="match status" value="1"/>
</dbReference>
<proteinExistence type="predicted"/>
<comment type="caution">
    <text evidence="1">The sequence shown here is derived from an EMBL/GenBank/DDBJ whole genome shotgun (WGS) entry which is preliminary data.</text>
</comment>
<reference evidence="1 2" key="1">
    <citation type="submission" date="2024-09" db="EMBL/GenBank/DDBJ databases">
        <authorList>
            <person name="Sun Q."/>
            <person name="Mori K."/>
        </authorList>
    </citation>
    <scope>NUCLEOTIDE SEQUENCE [LARGE SCALE GENOMIC DNA]</scope>
    <source>
        <strain evidence="1 2">JCM 12520</strain>
    </source>
</reference>
<dbReference type="SUPFAM" id="SSF63829">
    <property type="entry name" value="Calcium-dependent phosphotriesterase"/>
    <property type="match status" value="2"/>
</dbReference>
<dbReference type="RefSeq" id="WP_344914981.1">
    <property type="nucleotide sequence ID" value="NZ_BAAAYO010000014.1"/>
</dbReference>
<dbReference type="EMBL" id="JBHMAG010000013">
    <property type="protein sequence ID" value="MFB9753785.1"/>
    <property type="molecule type" value="Genomic_DNA"/>
</dbReference>
<keyword evidence="2" id="KW-1185">Reference proteome</keyword>
<evidence type="ECO:0000313" key="1">
    <source>
        <dbReference type="EMBL" id="MFB9753785.1"/>
    </source>
</evidence>
<organism evidence="1 2">
    <name type="scientific">Paenibacillus hodogayensis</name>
    <dbReference type="NCBI Taxonomy" id="279208"/>
    <lineage>
        <taxon>Bacteria</taxon>
        <taxon>Bacillati</taxon>
        <taxon>Bacillota</taxon>
        <taxon>Bacilli</taxon>
        <taxon>Bacillales</taxon>
        <taxon>Paenibacillaceae</taxon>
        <taxon>Paenibacillus</taxon>
    </lineage>
</organism>
<name>A0ABV5W0A0_9BACL</name>
<dbReference type="InterPro" id="IPR015943">
    <property type="entry name" value="WD40/YVTN_repeat-like_dom_sf"/>
</dbReference>
<dbReference type="Proteomes" id="UP001589619">
    <property type="component" value="Unassembled WGS sequence"/>
</dbReference>
<accession>A0ABV5W0A0</accession>
<sequence>MSDRQLKQPEAVERPCRNFCILGKTVVRDPMDGREKLVLSNFAAGSVGNLILIDTETGEGETIGLPGDAGAWALLNWRDEKLIVGTCPGYAYVHSLDLRTRTWAVPLRDESEQYVWNWTIGSDNNVYGGTYPGCVLLRYDPEAHTLENLGKVSDHPKNMYSRNVGAVPGHIIIAGGLDTPFVSAYDIAAGTLRPFASPQGFASLHEAHDRFICVALDDTYTFYDSATFLPMEEPPSFRESLAQTKLALNERVSVGVIPLGGGGRAGVRGQDYVIAAPGQKPELRPIPAEAPATQIHTVVSDEEGRIWGACGFGQTIFRYDPASGDYWNSSGVCDSGGEVYGMRFAEGRLYMTAYAGGDHIVYDPLRPWNQLDNVNPRTLQSVGPELIRPLSRSIVGPDGAIWTGWSAQYGVYGGGLSRIRPADDAVDSWYDPVPGQQIAEIAADDRYVYFTTNTGGNGLKGRQEPCHLAVFSTEGTMVHRVRLDEGVVPTALAAGGGKVWISAGTGILVFDPDLCAFEPTIDLGTRSHCMVAIGAETLAVFGERELFHLNTRTGAAVGVAALPGAVKTATVTPAGELYFGFGVDLYRFPRADGD</sequence>